<gene>
    <name evidence="1" type="ORF">WA026_000782</name>
</gene>
<organism evidence="1 2">
    <name type="scientific">Henosepilachna vigintioctopunctata</name>
    <dbReference type="NCBI Taxonomy" id="420089"/>
    <lineage>
        <taxon>Eukaryota</taxon>
        <taxon>Metazoa</taxon>
        <taxon>Ecdysozoa</taxon>
        <taxon>Arthropoda</taxon>
        <taxon>Hexapoda</taxon>
        <taxon>Insecta</taxon>
        <taxon>Pterygota</taxon>
        <taxon>Neoptera</taxon>
        <taxon>Endopterygota</taxon>
        <taxon>Coleoptera</taxon>
        <taxon>Polyphaga</taxon>
        <taxon>Cucujiformia</taxon>
        <taxon>Coccinelloidea</taxon>
        <taxon>Coccinellidae</taxon>
        <taxon>Epilachninae</taxon>
        <taxon>Epilachnini</taxon>
        <taxon>Henosepilachna</taxon>
    </lineage>
</organism>
<reference evidence="1 2" key="1">
    <citation type="submission" date="2023-03" db="EMBL/GenBank/DDBJ databases">
        <title>Genome insight into feeding habits of ladybird beetles.</title>
        <authorList>
            <person name="Li H.-S."/>
            <person name="Huang Y.-H."/>
            <person name="Pang H."/>
        </authorList>
    </citation>
    <scope>NUCLEOTIDE SEQUENCE [LARGE SCALE GENOMIC DNA]</scope>
    <source>
        <strain evidence="1">SYSU_2023b</strain>
        <tissue evidence="1">Whole body</tissue>
    </source>
</reference>
<comment type="caution">
    <text evidence="1">The sequence shown here is derived from an EMBL/GenBank/DDBJ whole genome shotgun (WGS) entry which is preliminary data.</text>
</comment>
<name>A0AAW1UYQ5_9CUCU</name>
<dbReference type="InterPro" id="IPR036186">
    <property type="entry name" value="Serpin_sf"/>
</dbReference>
<keyword evidence="2" id="KW-1185">Reference proteome</keyword>
<dbReference type="PROSITE" id="PS00284">
    <property type="entry name" value="SERPIN"/>
    <property type="match status" value="1"/>
</dbReference>
<evidence type="ECO:0000313" key="2">
    <source>
        <dbReference type="Proteomes" id="UP001431783"/>
    </source>
</evidence>
<dbReference type="EMBL" id="JARQZJ010000121">
    <property type="protein sequence ID" value="KAK9888536.1"/>
    <property type="molecule type" value="Genomic_DNA"/>
</dbReference>
<dbReference type="InterPro" id="IPR023795">
    <property type="entry name" value="Serpin_CS"/>
</dbReference>
<dbReference type="SUPFAM" id="SSF56574">
    <property type="entry name" value="Serpins"/>
    <property type="match status" value="1"/>
</dbReference>
<dbReference type="AlphaFoldDB" id="A0AAW1UYQ5"/>
<proteinExistence type="predicted"/>
<evidence type="ECO:0000313" key="1">
    <source>
        <dbReference type="EMBL" id="KAK9888536.1"/>
    </source>
</evidence>
<dbReference type="Proteomes" id="UP001431783">
    <property type="component" value="Unassembled WGS sequence"/>
</dbReference>
<accession>A0AAW1UYQ5</accession>
<protein>
    <submittedName>
        <fullName evidence="1">Uncharacterized protein</fullName>
    </submittedName>
</protein>
<sequence>MIVGETKSDGFIIVLESIPVIEYFLADHPFLFVLKCGPTVMFEGKCLQPVSGDDIVAPIGKPVEDPHS</sequence>